<feature type="compositionally biased region" description="Acidic residues" evidence="1">
    <location>
        <begin position="142"/>
        <end position="164"/>
    </location>
</feature>
<comment type="caution">
    <text evidence="2">The sequence shown here is derived from an EMBL/GenBank/DDBJ whole genome shotgun (WGS) entry which is preliminary data.</text>
</comment>
<dbReference type="AlphaFoldDB" id="A0A4R3LXA8"/>
<reference evidence="2 3" key="1">
    <citation type="submission" date="2019-03" db="EMBL/GenBank/DDBJ databases">
        <title>Genomic Encyclopedia of Type Strains, Phase IV (KMG-IV): sequencing the most valuable type-strain genomes for metagenomic binning, comparative biology and taxonomic classification.</title>
        <authorList>
            <person name="Goeker M."/>
        </authorList>
    </citation>
    <scope>NUCLEOTIDE SEQUENCE [LARGE SCALE GENOMIC DNA]</scope>
    <source>
        <strain evidence="2 3">DSM 24591</strain>
    </source>
</reference>
<protein>
    <submittedName>
        <fullName evidence="2">Uncharacterized protein</fullName>
    </submittedName>
</protein>
<sequence length="174" mass="18948">MPHKPDSTPCFTPDELDLLGRTADALSAYMGKAVLAEVMDAEETGFEWVLFGAPLDAKDEAEDLVTVQIGGAGARLLGNKGGLDIGSDEVFDCEYLWAIQLSTLEGVRFIKVDQQGDEIAWTDDLREILPFHLSDEPVPNDGDGDEPEDDDEDDPNGDEGDAEDYPPGPSRRLH</sequence>
<proteinExistence type="predicted"/>
<evidence type="ECO:0000313" key="2">
    <source>
        <dbReference type="EMBL" id="TCT05270.1"/>
    </source>
</evidence>
<name>A0A4R3LXA8_9BURK</name>
<accession>A0A4R3LXA8</accession>
<dbReference type="Proteomes" id="UP000295525">
    <property type="component" value="Unassembled WGS sequence"/>
</dbReference>
<organism evidence="2 3">
    <name type="scientific">Paralcaligenes ureilyticus</name>
    <dbReference type="NCBI Taxonomy" id="627131"/>
    <lineage>
        <taxon>Bacteria</taxon>
        <taxon>Pseudomonadati</taxon>
        <taxon>Pseudomonadota</taxon>
        <taxon>Betaproteobacteria</taxon>
        <taxon>Burkholderiales</taxon>
        <taxon>Alcaligenaceae</taxon>
        <taxon>Paralcaligenes</taxon>
    </lineage>
</organism>
<gene>
    <name evidence="2" type="ORF">EDC26_11010</name>
</gene>
<evidence type="ECO:0000256" key="1">
    <source>
        <dbReference type="SAM" id="MobiDB-lite"/>
    </source>
</evidence>
<dbReference type="RefSeq" id="WP_132583297.1">
    <property type="nucleotide sequence ID" value="NZ_SMAJ01000010.1"/>
</dbReference>
<dbReference type="EMBL" id="SMAJ01000010">
    <property type="protein sequence ID" value="TCT05270.1"/>
    <property type="molecule type" value="Genomic_DNA"/>
</dbReference>
<keyword evidence="3" id="KW-1185">Reference proteome</keyword>
<dbReference type="OrthoDB" id="8684364at2"/>
<feature type="region of interest" description="Disordered" evidence="1">
    <location>
        <begin position="131"/>
        <end position="174"/>
    </location>
</feature>
<evidence type="ECO:0000313" key="3">
    <source>
        <dbReference type="Proteomes" id="UP000295525"/>
    </source>
</evidence>